<evidence type="ECO:0000256" key="3">
    <source>
        <dbReference type="ARBA" id="ARBA00022618"/>
    </source>
</evidence>
<protein>
    <submittedName>
        <fullName evidence="9">FtsQ-type POTRA domain-containing protein</fullName>
    </submittedName>
</protein>
<organism evidence="9 10">
    <name type="scientific">Goekera deserti</name>
    <dbReference type="NCBI Taxonomy" id="2497753"/>
    <lineage>
        <taxon>Bacteria</taxon>
        <taxon>Bacillati</taxon>
        <taxon>Actinomycetota</taxon>
        <taxon>Actinomycetes</taxon>
        <taxon>Geodermatophilales</taxon>
        <taxon>Geodermatophilaceae</taxon>
        <taxon>Goekera</taxon>
    </lineage>
</organism>
<dbReference type="PANTHER" id="PTHR37820">
    <property type="entry name" value="CELL DIVISION PROTEIN DIVIB"/>
    <property type="match status" value="1"/>
</dbReference>
<dbReference type="GO" id="GO:0005886">
    <property type="term" value="C:plasma membrane"/>
    <property type="evidence" value="ECO:0007669"/>
    <property type="project" value="TreeGrafter"/>
</dbReference>
<evidence type="ECO:0000313" key="9">
    <source>
        <dbReference type="EMBL" id="NEL53418.1"/>
    </source>
</evidence>
<dbReference type="PANTHER" id="PTHR37820:SF1">
    <property type="entry name" value="CELL DIVISION PROTEIN FTSQ"/>
    <property type="match status" value="1"/>
</dbReference>
<evidence type="ECO:0000256" key="7">
    <source>
        <dbReference type="ARBA" id="ARBA00023306"/>
    </source>
</evidence>
<sequence>MVAGVTTWLVLASPLLSVRGVAVDGARTLTAEEVRTAAGVTPGQALLRVDTDAVAARVAALPPVASVEVVRGWPDSVVITLTERLPVAVVEQDGVRSLVDRTGTLYDTVTGPAPDGVVPLDVPSPGTGDRATRAAVQVLTTLPDPVRASVTDVVATGADDVTLTLTGGRTVLWGGQGDPERKARVLAALLAQIEAGTLEPASTIDVSVPDSVVLR</sequence>
<keyword evidence="10" id="KW-1185">Reference proteome</keyword>
<dbReference type="Proteomes" id="UP000470470">
    <property type="component" value="Unassembled WGS sequence"/>
</dbReference>
<dbReference type="Pfam" id="PF08478">
    <property type="entry name" value="POTRA_1"/>
    <property type="match status" value="1"/>
</dbReference>
<evidence type="ECO:0000259" key="8">
    <source>
        <dbReference type="PROSITE" id="PS51779"/>
    </source>
</evidence>
<evidence type="ECO:0000256" key="5">
    <source>
        <dbReference type="ARBA" id="ARBA00022989"/>
    </source>
</evidence>
<dbReference type="InterPro" id="IPR013685">
    <property type="entry name" value="POTRA_FtsQ_type"/>
</dbReference>
<keyword evidence="7" id="KW-0131">Cell cycle</keyword>
<keyword evidence="5" id="KW-1133">Transmembrane helix</keyword>
<keyword evidence="4" id="KW-0812">Transmembrane</keyword>
<feature type="domain" description="POTRA" evidence="8">
    <location>
        <begin position="16"/>
        <end position="84"/>
    </location>
</feature>
<dbReference type="PROSITE" id="PS51779">
    <property type="entry name" value="POTRA"/>
    <property type="match status" value="1"/>
</dbReference>
<evidence type="ECO:0000256" key="2">
    <source>
        <dbReference type="ARBA" id="ARBA00022475"/>
    </source>
</evidence>
<evidence type="ECO:0000256" key="4">
    <source>
        <dbReference type="ARBA" id="ARBA00022692"/>
    </source>
</evidence>
<comment type="subcellular location">
    <subcellularLocation>
        <location evidence="1">Membrane</location>
    </subcellularLocation>
</comment>
<dbReference type="InterPro" id="IPR034746">
    <property type="entry name" value="POTRA"/>
</dbReference>
<keyword evidence="3" id="KW-0132">Cell division</keyword>
<dbReference type="InterPro" id="IPR005548">
    <property type="entry name" value="Cell_div_FtsQ/DivIB_C"/>
</dbReference>
<dbReference type="Pfam" id="PF03799">
    <property type="entry name" value="FtsQ_DivIB_C"/>
    <property type="match status" value="1"/>
</dbReference>
<dbReference type="Gene3D" id="3.10.20.310">
    <property type="entry name" value="membrane protein fhac"/>
    <property type="match status" value="1"/>
</dbReference>
<dbReference type="InterPro" id="IPR050487">
    <property type="entry name" value="FtsQ_DivIB"/>
</dbReference>
<reference evidence="9 10" key="1">
    <citation type="submission" date="2020-02" db="EMBL/GenBank/DDBJ databases">
        <title>The whole genome sequence of CPCC 205119.</title>
        <authorList>
            <person name="Jiang Z."/>
        </authorList>
    </citation>
    <scope>NUCLEOTIDE SEQUENCE [LARGE SCALE GENOMIC DNA]</scope>
    <source>
        <strain evidence="9 10">CPCC 205119</strain>
    </source>
</reference>
<proteinExistence type="predicted"/>
<keyword evidence="2" id="KW-1003">Cell membrane</keyword>
<dbReference type="AlphaFoldDB" id="A0A7K3WAD0"/>
<accession>A0A7K3WAD0</accession>
<evidence type="ECO:0000313" key="10">
    <source>
        <dbReference type="Proteomes" id="UP000470470"/>
    </source>
</evidence>
<evidence type="ECO:0000256" key="6">
    <source>
        <dbReference type="ARBA" id="ARBA00023136"/>
    </source>
</evidence>
<evidence type="ECO:0000256" key="1">
    <source>
        <dbReference type="ARBA" id="ARBA00004370"/>
    </source>
</evidence>
<dbReference type="GO" id="GO:0051301">
    <property type="term" value="P:cell division"/>
    <property type="evidence" value="ECO:0007669"/>
    <property type="project" value="UniProtKB-KW"/>
</dbReference>
<name>A0A7K3WAD0_9ACTN</name>
<dbReference type="EMBL" id="JAAGWK010000009">
    <property type="protein sequence ID" value="NEL53418.1"/>
    <property type="molecule type" value="Genomic_DNA"/>
</dbReference>
<comment type="caution">
    <text evidence="9">The sequence shown here is derived from an EMBL/GenBank/DDBJ whole genome shotgun (WGS) entry which is preliminary data.</text>
</comment>
<gene>
    <name evidence="9" type="ORF">G1H19_05265</name>
</gene>
<keyword evidence="6" id="KW-0472">Membrane</keyword>